<dbReference type="Gene3D" id="2.60.120.10">
    <property type="entry name" value="Jelly Rolls"/>
    <property type="match status" value="1"/>
</dbReference>
<feature type="domain" description="Cupin type-2" evidence="1">
    <location>
        <begin position="47"/>
        <end position="104"/>
    </location>
</feature>
<dbReference type="InterPro" id="IPR013096">
    <property type="entry name" value="Cupin_2"/>
</dbReference>
<protein>
    <submittedName>
        <fullName evidence="2">Cupin domain-containing protein</fullName>
    </submittedName>
</protein>
<dbReference type="InterPro" id="IPR011051">
    <property type="entry name" value="RmlC_Cupin_sf"/>
</dbReference>
<evidence type="ECO:0000313" key="3">
    <source>
        <dbReference type="Proteomes" id="UP000664761"/>
    </source>
</evidence>
<dbReference type="Pfam" id="PF07883">
    <property type="entry name" value="Cupin_2"/>
    <property type="match status" value="1"/>
</dbReference>
<organism evidence="2 3">
    <name type="scientific">Sneathiella sedimenti</name>
    <dbReference type="NCBI Taxonomy" id="2816034"/>
    <lineage>
        <taxon>Bacteria</taxon>
        <taxon>Pseudomonadati</taxon>
        <taxon>Pseudomonadota</taxon>
        <taxon>Alphaproteobacteria</taxon>
        <taxon>Sneathiellales</taxon>
        <taxon>Sneathiellaceae</taxon>
        <taxon>Sneathiella</taxon>
    </lineage>
</organism>
<dbReference type="Proteomes" id="UP000664761">
    <property type="component" value="Unassembled WGS sequence"/>
</dbReference>
<evidence type="ECO:0000259" key="1">
    <source>
        <dbReference type="Pfam" id="PF07883"/>
    </source>
</evidence>
<evidence type="ECO:0000313" key="2">
    <source>
        <dbReference type="EMBL" id="MBO0332133.1"/>
    </source>
</evidence>
<reference evidence="2 3" key="1">
    <citation type="submission" date="2021-03" db="EMBL/GenBank/DDBJ databases">
        <title>Sneathiella sp. CAU 1612 isolated from Kang Won-do.</title>
        <authorList>
            <person name="Kim W."/>
        </authorList>
    </citation>
    <scope>NUCLEOTIDE SEQUENCE [LARGE SCALE GENOMIC DNA]</scope>
    <source>
        <strain evidence="2 3">CAU 1612</strain>
    </source>
</reference>
<dbReference type="RefSeq" id="WP_207040985.1">
    <property type="nucleotide sequence ID" value="NZ_JAFLNC010000001.1"/>
</dbReference>
<name>A0ABS3F0V1_9PROT</name>
<proteinExistence type="predicted"/>
<gene>
    <name evidence="2" type="ORF">J0X12_00810</name>
</gene>
<dbReference type="InterPro" id="IPR014710">
    <property type="entry name" value="RmlC-like_jellyroll"/>
</dbReference>
<dbReference type="EMBL" id="JAFLNC010000001">
    <property type="protein sequence ID" value="MBO0332133.1"/>
    <property type="molecule type" value="Genomic_DNA"/>
</dbReference>
<comment type="caution">
    <text evidence="2">The sequence shown here is derived from an EMBL/GenBank/DDBJ whole genome shotgun (WGS) entry which is preliminary data.</text>
</comment>
<accession>A0ABS3F0V1</accession>
<sequence>MKLSVNHADDAEFSGGLRGFFEYRDLGIKEATNGRVGAHVIRAVPGKHAVGDNHIHKLEFQMVYVLKGWVKFWYEGTGEVTLKAGSCVHQPPEIRHQELAHSDDLELIEITLPADFETLETGE</sequence>
<dbReference type="SUPFAM" id="SSF51182">
    <property type="entry name" value="RmlC-like cupins"/>
    <property type="match status" value="1"/>
</dbReference>
<keyword evidence="3" id="KW-1185">Reference proteome</keyword>
<dbReference type="CDD" id="cd06980">
    <property type="entry name" value="cupin_bxe_c0505"/>
    <property type="match status" value="1"/>
</dbReference>